<sequence length="399" mass="44117">MNVGDMLRMMRDPLGAPFFPPVLQVLLIVTWVLHIFFVTLALGSSSLSIWGFLLPTPNRLRLARVAARLTPNAVGLGIVTGIAPLLFVQTIYDPIWYAANTLTGFWSVLFIFVVMGGYSLAYVFYLKGSPNGKLLWSAIGSFILLFFAGWVMHVLAAVSIRPERWLEWYASNGIVDTRGMVFHAYNLPRLFFLLPLQAGLSLAVVLMLFGWYFRHHEADAAFMQWVAELGRRLGLVISPLYAMTGLLWAATEGRAFGIGLPLGIVLPALGTGLTAYFFVLKQPLRHAPRSLLVWIGTLLSVGVIREVIRAVSLARFGYSVAEYPYRIDWGSVVIFSVTTVVGVMVISYLVLVLYRSGGGNGDTQPSPRVERFGAIATGMLGAWFGFFLLVGLYATFFLK</sequence>
<evidence type="ECO:0000256" key="1">
    <source>
        <dbReference type="SAM" id="Phobius"/>
    </source>
</evidence>
<dbReference type="eggNOG" id="ENOG502Z9MI">
    <property type="taxonomic scope" value="Bacteria"/>
</dbReference>
<dbReference type="STRING" id="326427.Cagg_2670"/>
<feature type="transmembrane region" description="Helical" evidence="1">
    <location>
        <begin position="134"/>
        <end position="160"/>
    </location>
</feature>
<dbReference type="OrthoDB" id="9810382at2"/>
<name>B8G4R2_CHLAD</name>
<keyword evidence="1" id="KW-0472">Membrane</keyword>
<keyword evidence="1" id="KW-0812">Transmembrane</keyword>
<dbReference type="KEGG" id="cag:Cagg_2670"/>
<feature type="transmembrane region" description="Helical" evidence="1">
    <location>
        <begin position="375"/>
        <end position="398"/>
    </location>
</feature>
<feature type="transmembrane region" description="Helical" evidence="1">
    <location>
        <begin position="256"/>
        <end position="279"/>
    </location>
</feature>
<dbReference type="RefSeq" id="WP_015941395.1">
    <property type="nucleotide sequence ID" value="NC_011831.1"/>
</dbReference>
<keyword evidence="1" id="KW-1133">Transmembrane helix</keyword>
<feature type="transmembrane region" description="Helical" evidence="1">
    <location>
        <begin position="233"/>
        <end position="250"/>
    </location>
</feature>
<feature type="transmembrane region" description="Helical" evidence="1">
    <location>
        <begin position="291"/>
        <end position="312"/>
    </location>
</feature>
<feature type="transmembrane region" description="Helical" evidence="1">
    <location>
        <begin position="73"/>
        <end position="92"/>
    </location>
</feature>
<dbReference type="HOGENOM" id="CLU_690186_0_0_0"/>
<gene>
    <name evidence="2" type="ordered locus">Cagg_2670</name>
</gene>
<dbReference type="Proteomes" id="UP000002508">
    <property type="component" value="Chromosome"/>
</dbReference>
<accession>B8G4R2</accession>
<feature type="transmembrane region" description="Helical" evidence="1">
    <location>
        <begin position="190"/>
        <end position="213"/>
    </location>
</feature>
<keyword evidence="3" id="KW-1185">Reference proteome</keyword>
<feature type="transmembrane region" description="Helical" evidence="1">
    <location>
        <begin position="22"/>
        <end position="53"/>
    </location>
</feature>
<reference evidence="2" key="1">
    <citation type="submission" date="2008-12" db="EMBL/GenBank/DDBJ databases">
        <title>Complete sequence of Chloroflexus aggregans DSM 9485.</title>
        <authorList>
            <consortium name="US DOE Joint Genome Institute"/>
            <person name="Lucas S."/>
            <person name="Copeland A."/>
            <person name="Lapidus A."/>
            <person name="Glavina del Rio T."/>
            <person name="Dalin E."/>
            <person name="Tice H."/>
            <person name="Pitluck S."/>
            <person name="Foster B."/>
            <person name="Larimer F."/>
            <person name="Land M."/>
            <person name="Hauser L."/>
            <person name="Kyrpides N."/>
            <person name="Mikhailova N."/>
            <person name="Bryant D."/>
            <person name="Richardson P."/>
        </authorList>
    </citation>
    <scope>NUCLEOTIDE SEQUENCE</scope>
    <source>
        <strain evidence="2">DSM 9485</strain>
    </source>
</reference>
<dbReference type="AlphaFoldDB" id="B8G4R2"/>
<feature type="transmembrane region" description="Helical" evidence="1">
    <location>
        <begin position="332"/>
        <end position="354"/>
    </location>
</feature>
<dbReference type="EMBL" id="CP001337">
    <property type="protein sequence ID" value="ACL25538.1"/>
    <property type="molecule type" value="Genomic_DNA"/>
</dbReference>
<protein>
    <submittedName>
        <fullName evidence="2">Uncharacterized protein</fullName>
    </submittedName>
</protein>
<feature type="transmembrane region" description="Helical" evidence="1">
    <location>
        <begin position="104"/>
        <end position="125"/>
    </location>
</feature>
<evidence type="ECO:0000313" key="3">
    <source>
        <dbReference type="Proteomes" id="UP000002508"/>
    </source>
</evidence>
<proteinExistence type="predicted"/>
<evidence type="ECO:0000313" key="2">
    <source>
        <dbReference type="EMBL" id="ACL25538.1"/>
    </source>
</evidence>
<organism evidence="2 3">
    <name type="scientific">Chloroflexus aggregans (strain MD-66 / DSM 9485)</name>
    <dbReference type="NCBI Taxonomy" id="326427"/>
    <lineage>
        <taxon>Bacteria</taxon>
        <taxon>Bacillati</taxon>
        <taxon>Chloroflexota</taxon>
        <taxon>Chloroflexia</taxon>
        <taxon>Chloroflexales</taxon>
        <taxon>Chloroflexineae</taxon>
        <taxon>Chloroflexaceae</taxon>
        <taxon>Chloroflexus</taxon>
    </lineage>
</organism>